<feature type="binding site" evidence="6">
    <location>
        <position position="80"/>
    </location>
    <ligand>
        <name>glycerol</name>
        <dbReference type="ChEBI" id="CHEBI:17754"/>
    </ligand>
</feature>
<dbReference type="Pfam" id="PF00370">
    <property type="entry name" value="FGGY_N"/>
    <property type="match status" value="1"/>
</dbReference>
<evidence type="ECO:0000256" key="2">
    <source>
        <dbReference type="ARBA" id="ARBA00022741"/>
    </source>
</evidence>
<feature type="binding site" evidence="6">
    <location>
        <position position="242"/>
    </location>
    <ligand>
        <name>glycerol</name>
        <dbReference type="ChEBI" id="CHEBI:17754"/>
    </ligand>
</feature>
<feature type="binding site" evidence="6">
    <location>
        <position position="11"/>
    </location>
    <ligand>
        <name>sn-glycerol 3-phosphate</name>
        <dbReference type="ChEBI" id="CHEBI:57597"/>
    </ligand>
</feature>
<dbReference type="InterPro" id="IPR005999">
    <property type="entry name" value="Glycerol_kin"/>
</dbReference>
<dbReference type="InterPro" id="IPR018483">
    <property type="entry name" value="Carb_kinase_FGGY_CS"/>
</dbReference>
<evidence type="ECO:0000256" key="1">
    <source>
        <dbReference type="ARBA" id="ARBA00022679"/>
    </source>
</evidence>
<feature type="binding site" evidence="6">
    <location>
        <position position="15"/>
    </location>
    <ligand>
        <name>ADP</name>
        <dbReference type="ChEBI" id="CHEBI:456216"/>
    </ligand>
</feature>
<feature type="binding site" evidence="6">
    <location>
        <position position="263"/>
    </location>
    <ligand>
        <name>ADP</name>
        <dbReference type="ChEBI" id="CHEBI:456216"/>
    </ligand>
</feature>
<feature type="binding site" evidence="6">
    <location>
        <position position="306"/>
    </location>
    <ligand>
        <name>ATP</name>
        <dbReference type="ChEBI" id="CHEBI:30616"/>
    </ligand>
</feature>
<feature type="binding site" evidence="6">
    <location>
        <position position="263"/>
    </location>
    <ligand>
        <name>ATP</name>
        <dbReference type="ChEBI" id="CHEBI:30616"/>
    </ligand>
</feature>
<feature type="binding site" evidence="6">
    <location>
        <position position="310"/>
    </location>
    <ligand>
        <name>ATP</name>
        <dbReference type="ChEBI" id="CHEBI:30616"/>
    </ligand>
</feature>
<feature type="domain" description="Carbohydrate kinase FGGY C-terminal" evidence="9">
    <location>
        <begin position="258"/>
        <end position="446"/>
    </location>
</feature>
<keyword evidence="1 6" id="KW-0808">Transferase</keyword>
<keyword evidence="3 6" id="KW-0418">Kinase</keyword>
<feature type="binding site" evidence="6">
    <location>
        <position position="13"/>
    </location>
    <ligand>
        <name>ATP</name>
        <dbReference type="ChEBI" id="CHEBI:30616"/>
    </ligand>
</feature>
<dbReference type="CDD" id="cd07786">
    <property type="entry name" value="FGGY_EcGK_like"/>
    <property type="match status" value="1"/>
</dbReference>
<feature type="binding site" evidence="6">
    <location>
        <position position="411"/>
    </location>
    <ligand>
        <name>ADP</name>
        <dbReference type="ChEBI" id="CHEBI:456216"/>
    </ligand>
</feature>
<evidence type="ECO:0000256" key="7">
    <source>
        <dbReference type="RuleBase" id="RU003733"/>
    </source>
</evidence>
<dbReference type="InterPro" id="IPR018484">
    <property type="entry name" value="FGGY_N"/>
</dbReference>
<dbReference type="EC" id="2.7.1.30" evidence="6"/>
<evidence type="ECO:0000259" key="9">
    <source>
        <dbReference type="Pfam" id="PF02782"/>
    </source>
</evidence>
<feature type="binding site" evidence="6">
    <location>
        <position position="81"/>
    </location>
    <ligand>
        <name>sn-glycerol 3-phosphate</name>
        <dbReference type="ChEBI" id="CHEBI:57597"/>
    </ligand>
</feature>
<comment type="activity regulation">
    <text evidence="6">Inhibited by fructose 1,6-bisphosphate (FBP).</text>
</comment>
<dbReference type="PIRSF" id="PIRSF000538">
    <property type="entry name" value="GlpK"/>
    <property type="match status" value="1"/>
</dbReference>
<keyword evidence="4 6" id="KW-0319">Glycerol metabolism</keyword>
<dbReference type="PANTHER" id="PTHR10196">
    <property type="entry name" value="SUGAR KINASE"/>
    <property type="match status" value="1"/>
</dbReference>
<feature type="binding site" evidence="6">
    <location>
        <position position="11"/>
    </location>
    <ligand>
        <name>ATP</name>
        <dbReference type="ChEBI" id="CHEBI:30616"/>
    </ligand>
</feature>
<dbReference type="NCBIfam" id="NF000756">
    <property type="entry name" value="PRK00047.1"/>
    <property type="match status" value="1"/>
</dbReference>
<feature type="binding site" evidence="6">
    <location>
        <position position="80"/>
    </location>
    <ligand>
        <name>sn-glycerol 3-phosphate</name>
        <dbReference type="ChEBI" id="CHEBI:57597"/>
    </ligand>
</feature>
<dbReference type="Pfam" id="PF02782">
    <property type="entry name" value="FGGY_C"/>
    <property type="match status" value="1"/>
</dbReference>
<comment type="pathway">
    <text evidence="6">Polyol metabolism; glycerol degradation via glycerol kinase pathway; sn-glycerol 3-phosphate from glycerol: step 1/1.</text>
</comment>
<evidence type="ECO:0000256" key="6">
    <source>
        <dbReference type="HAMAP-Rule" id="MF_00186"/>
    </source>
</evidence>
<keyword evidence="11" id="KW-1185">Reference proteome</keyword>
<evidence type="ECO:0000256" key="5">
    <source>
        <dbReference type="ARBA" id="ARBA00022840"/>
    </source>
</evidence>
<sequence length="493" mass="53092">MSYLLSIDQGTTSSRATLYGSDGTAVTTFSQPFTQHYPNPGWVEHDPEEIWQGQLECIRKALSAAPRLAAVAGIGITNQRETTVVWERATGRPLHRAIVWQDRRTAEFTESLKRQGGETLVRERTGLLLDPYFSASKIAWILEHVDGARGRAERGELCFGTIDSWLIFRLTGGKSHVTDVSNASRTMLFNTQTLEWDEELLRLFKVPRAMLPEVRGSAARFGHTSPEIVGAEIPITGVAGDQQAALFGQGCFAPGMAKATFGTGAFVVMNCGPCTGSGEGVLSTIAWQLPGEPVQYALEGSIFIAGAAVQWLEEGLGMIGGPGEVEALARSVADTGGVYFVPALSGLGTPYWDPYARGVIAGLTRGSGRGHLARAALEAIAFQTVDAIRAMESASGIDLRELRVDGGATRNDLLLEIQADLLGAPVLRPSCTESTSLGAAFLAGIGAGVLDTERIGRLWSLDRRFDPKLTPERREEMCRGWKKCVQLALGWAK</sequence>
<protein>
    <recommendedName>
        <fullName evidence="6">Glycerol kinase</fullName>
        <ecNumber evidence="6">2.7.1.30</ecNumber>
    </recommendedName>
    <alternativeName>
        <fullName evidence="6">ATP:glycerol 3-phosphotransferase</fullName>
    </alternativeName>
    <alternativeName>
        <fullName evidence="6">Glycerokinase</fullName>
        <shortName evidence="6">GK</shortName>
    </alternativeName>
</protein>
<evidence type="ECO:0000313" key="10">
    <source>
        <dbReference type="EMBL" id="QWV98278.1"/>
    </source>
</evidence>
<feature type="binding site" evidence="6">
    <location>
        <position position="11"/>
    </location>
    <ligand>
        <name>ADP</name>
        <dbReference type="ChEBI" id="CHEBI:456216"/>
    </ligand>
</feature>
<dbReference type="PANTHER" id="PTHR10196:SF69">
    <property type="entry name" value="GLYCEROL KINASE"/>
    <property type="match status" value="1"/>
</dbReference>
<dbReference type="InterPro" id="IPR018485">
    <property type="entry name" value="FGGY_C"/>
</dbReference>
<name>A0ABX8JKK1_9BACT</name>
<feature type="binding site" evidence="6">
    <location>
        <position position="407"/>
    </location>
    <ligand>
        <name>ATP</name>
        <dbReference type="ChEBI" id="CHEBI:30616"/>
    </ligand>
</feature>
<evidence type="ECO:0000313" key="11">
    <source>
        <dbReference type="Proteomes" id="UP000683493"/>
    </source>
</evidence>
<dbReference type="NCBIfam" id="TIGR01311">
    <property type="entry name" value="glycerol_kin"/>
    <property type="match status" value="1"/>
</dbReference>
<comment type="catalytic activity">
    <reaction evidence="6">
        <text>glycerol + ATP = sn-glycerol 3-phosphate + ADP + H(+)</text>
        <dbReference type="Rhea" id="RHEA:21644"/>
        <dbReference type="ChEBI" id="CHEBI:15378"/>
        <dbReference type="ChEBI" id="CHEBI:17754"/>
        <dbReference type="ChEBI" id="CHEBI:30616"/>
        <dbReference type="ChEBI" id="CHEBI:57597"/>
        <dbReference type="ChEBI" id="CHEBI:456216"/>
        <dbReference type="EC" id="2.7.1.30"/>
    </reaction>
</comment>
<comment type="similarity">
    <text evidence="6 7">Belongs to the FGGY kinase family.</text>
</comment>
<feature type="binding site" evidence="6">
    <location>
        <position position="407"/>
    </location>
    <ligand>
        <name>ADP</name>
        <dbReference type="ChEBI" id="CHEBI:456216"/>
    </ligand>
</feature>
<dbReference type="InterPro" id="IPR000577">
    <property type="entry name" value="Carb_kinase_FGGY"/>
</dbReference>
<feature type="binding site" evidence="6">
    <location>
        <position position="241"/>
    </location>
    <ligand>
        <name>glycerol</name>
        <dbReference type="ChEBI" id="CHEBI:17754"/>
    </ligand>
</feature>
<feature type="binding site" evidence="6">
    <location>
        <position position="241"/>
    </location>
    <ligand>
        <name>sn-glycerol 3-phosphate</name>
        <dbReference type="ChEBI" id="CHEBI:57597"/>
    </ligand>
</feature>
<evidence type="ECO:0000256" key="3">
    <source>
        <dbReference type="ARBA" id="ARBA00022777"/>
    </source>
</evidence>
<keyword evidence="5 6" id="KW-0067">ATP-binding</keyword>
<feature type="binding site" evidence="6">
    <location>
        <position position="132"/>
    </location>
    <ligand>
        <name>sn-glycerol 3-phosphate</name>
        <dbReference type="ChEBI" id="CHEBI:57597"/>
    </ligand>
</feature>
<dbReference type="Proteomes" id="UP000683493">
    <property type="component" value="Chromosome"/>
</dbReference>
<dbReference type="PROSITE" id="PS00933">
    <property type="entry name" value="FGGY_KINASES_1"/>
    <property type="match status" value="1"/>
</dbReference>
<gene>
    <name evidence="6 10" type="primary">glpK</name>
    <name evidence="10" type="ORF">KP005_03040</name>
</gene>
<dbReference type="HAMAP" id="MF_00186">
    <property type="entry name" value="Glycerol_kin"/>
    <property type="match status" value="1"/>
</dbReference>
<feature type="binding site" evidence="6">
    <location>
        <position position="306"/>
    </location>
    <ligand>
        <name>ADP</name>
        <dbReference type="ChEBI" id="CHEBI:456216"/>
    </ligand>
</feature>
<feature type="binding site" evidence="6">
    <location>
        <position position="81"/>
    </location>
    <ligand>
        <name>glycerol</name>
        <dbReference type="ChEBI" id="CHEBI:17754"/>
    </ligand>
</feature>
<dbReference type="EMBL" id="CP076724">
    <property type="protein sequence ID" value="QWV98278.1"/>
    <property type="molecule type" value="Genomic_DNA"/>
</dbReference>
<dbReference type="PROSITE" id="PS00445">
    <property type="entry name" value="FGGY_KINASES_2"/>
    <property type="match status" value="1"/>
</dbReference>
<organism evidence="10 11">
    <name type="scientific">Geomonas diazotrophica</name>
    <dbReference type="NCBI Taxonomy" id="2843197"/>
    <lineage>
        <taxon>Bacteria</taxon>
        <taxon>Pseudomonadati</taxon>
        <taxon>Thermodesulfobacteriota</taxon>
        <taxon>Desulfuromonadia</taxon>
        <taxon>Geobacterales</taxon>
        <taxon>Geobacteraceae</taxon>
        <taxon>Geomonas</taxon>
    </lineage>
</organism>
<proteinExistence type="inferred from homology"/>
<accession>A0ABX8JKK1</accession>
<dbReference type="GO" id="GO:0004370">
    <property type="term" value="F:glycerol kinase activity"/>
    <property type="evidence" value="ECO:0007669"/>
    <property type="project" value="UniProtKB-EC"/>
</dbReference>
<evidence type="ECO:0000259" key="8">
    <source>
        <dbReference type="Pfam" id="PF00370"/>
    </source>
</evidence>
<reference evidence="10 11" key="1">
    <citation type="submission" date="2021-06" db="EMBL/GenBank/DDBJ databases">
        <title>Gemonas diversity in paddy soil.</title>
        <authorList>
            <person name="Liu G."/>
        </authorList>
    </citation>
    <scope>NUCLEOTIDE SEQUENCE [LARGE SCALE GENOMIC DNA]</scope>
    <source>
        <strain evidence="10 11">RG29</strain>
    </source>
</reference>
<feature type="binding site" evidence="6">
    <location>
        <position position="12"/>
    </location>
    <ligand>
        <name>ATP</name>
        <dbReference type="ChEBI" id="CHEBI:30616"/>
    </ligand>
</feature>
<feature type="binding site" evidence="6">
    <location>
        <position position="132"/>
    </location>
    <ligand>
        <name>glycerol</name>
        <dbReference type="ChEBI" id="CHEBI:17754"/>
    </ligand>
</feature>
<feature type="domain" description="Carbohydrate kinase FGGY N-terminal" evidence="8">
    <location>
        <begin position="3"/>
        <end position="248"/>
    </location>
</feature>
<evidence type="ECO:0000256" key="4">
    <source>
        <dbReference type="ARBA" id="ARBA00022798"/>
    </source>
</evidence>
<comment type="function">
    <text evidence="6">Key enzyme in the regulation of glycerol uptake and metabolism. Catalyzes the phosphorylation of glycerol to yield sn-glycerol 3-phosphate.</text>
</comment>
<keyword evidence="2 6" id="KW-0547">Nucleotide-binding</keyword>